<dbReference type="Gene3D" id="1.10.443.10">
    <property type="entry name" value="Intergrase catalytic core"/>
    <property type="match status" value="1"/>
</dbReference>
<dbReference type="InterPro" id="IPR028259">
    <property type="entry name" value="AP2-like_int_N"/>
</dbReference>
<dbReference type="InterPro" id="IPR050090">
    <property type="entry name" value="Tyrosine_recombinase_XerCD"/>
</dbReference>
<keyword evidence="4" id="KW-0233">DNA recombination</keyword>
<name>A0ABT7RZC8_9LACO</name>
<sequence>MASIYKRGKTWTASVSVPYQGGYKKKTRSGFKTKTEANAWSAKTEGQKYDGDINFKPSQSFSDFVDVWIRTYKTDVSRSTLVGYDLSSKAVKKYFGDTSIDKITRQQAQTFLNEYGLSHSLASSQKLKGHLNAIMKDAVADGVITINPFERTKPHGYSSKDSSLKFLEYNDFKRLIQYLKDNHEPTHDIMLVSALSGARLGEVMGLTKADISNGMIDINKSYEERLNVLKEPKTPNSVRIVDVPIWLTDYMVNLPDNDNERLFNRKQSSVNRELGKVLIRLDIDKKISFHGLRHSHASMLITKGVAVEYISERLGHKDISITQKTYLHLLQVKREKEITHTIKLLNLL</sequence>
<dbReference type="RefSeq" id="WP_260362523.1">
    <property type="nucleotide sequence ID" value="NZ_JAUCAQ010000012.1"/>
</dbReference>
<evidence type="ECO:0000256" key="4">
    <source>
        <dbReference type="ARBA" id="ARBA00023172"/>
    </source>
</evidence>
<evidence type="ECO:0000259" key="6">
    <source>
        <dbReference type="PROSITE" id="PS51898"/>
    </source>
</evidence>
<dbReference type="InterPro" id="IPR044068">
    <property type="entry name" value="CB"/>
</dbReference>
<dbReference type="Pfam" id="PF00589">
    <property type="entry name" value="Phage_integrase"/>
    <property type="match status" value="1"/>
</dbReference>
<dbReference type="InterPro" id="IPR002104">
    <property type="entry name" value="Integrase_catalytic"/>
</dbReference>
<accession>A0ABT7RZC8</accession>
<keyword evidence="9" id="KW-1185">Reference proteome</keyword>
<evidence type="ECO:0000313" key="9">
    <source>
        <dbReference type="Proteomes" id="UP001242903"/>
    </source>
</evidence>
<organism evidence="8 9">
    <name type="scientific">Leuconostoc falkenbergense</name>
    <dbReference type="NCBI Taxonomy" id="2766470"/>
    <lineage>
        <taxon>Bacteria</taxon>
        <taxon>Bacillati</taxon>
        <taxon>Bacillota</taxon>
        <taxon>Bacilli</taxon>
        <taxon>Lactobacillales</taxon>
        <taxon>Lactobacillaceae</taxon>
        <taxon>Leuconostoc</taxon>
    </lineage>
</organism>
<evidence type="ECO:0000259" key="7">
    <source>
        <dbReference type="PROSITE" id="PS51900"/>
    </source>
</evidence>
<comment type="caution">
    <text evidence="8">The sequence shown here is derived from an EMBL/GenBank/DDBJ whole genome shotgun (WGS) entry which is preliminary data.</text>
</comment>
<evidence type="ECO:0000256" key="3">
    <source>
        <dbReference type="ARBA" id="ARBA00023125"/>
    </source>
</evidence>
<evidence type="ECO:0000256" key="2">
    <source>
        <dbReference type="ARBA" id="ARBA00022908"/>
    </source>
</evidence>
<dbReference type="PROSITE" id="PS51900">
    <property type="entry name" value="CB"/>
    <property type="match status" value="1"/>
</dbReference>
<dbReference type="CDD" id="cd01189">
    <property type="entry name" value="INT_ICEBs1_C_like"/>
    <property type="match status" value="1"/>
</dbReference>
<feature type="domain" description="Tyr recombinase" evidence="6">
    <location>
        <begin position="162"/>
        <end position="340"/>
    </location>
</feature>
<protein>
    <submittedName>
        <fullName evidence="8">Site-specific integrase</fullName>
    </submittedName>
</protein>
<keyword evidence="3 5" id="KW-0238">DNA-binding</keyword>
<reference evidence="8 9" key="1">
    <citation type="submission" date="2023-06" db="EMBL/GenBank/DDBJ databases">
        <title>Draft Genome Sequences of lactic acid bacteria strains isolated from fermented milk products.</title>
        <authorList>
            <person name="Elcheninov A.G."/>
            <person name="Klyukina A."/>
            <person name="Zayulina K.S."/>
            <person name="Gavirova L.A."/>
            <person name="Shcherbakova P.A."/>
            <person name="Shestakov A.I."/>
            <person name="Kublanov I.V."/>
            <person name="Kochetkova T.V."/>
        </authorList>
    </citation>
    <scope>NUCLEOTIDE SEQUENCE [LARGE SCALE GENOMIC DNA]</scope>
    <source>
        <strain evidence="8 9">TOM.81</strain>
    </source>
</reference>
<dbReference type="PANTHER" id="PTHR30349">
    <property type="entry name" value="PHAGE INTEGRASE-RELATED"/>
    <property type="match status" value="1"/>
</dbReference>
<dbReference type="InterPro" id="IPR011010">
    <property type="entry name" value="DNA_brk_join_enz"/>
</dbReference>
<dbReference type="PANTHER" id="PTHR30349:SF64">
    <property type="entry name" value="PROPHAGE INTEGRASE INTD-RELATED"/>
    <property type="match status" value="1"/>
</dbReference>
<comment type="similarity">
    <text evidence="1">Belongs to the 'phage' integrase family.</text>
</comment>
<dbReference type="SUPFAM" id="SSF56349">
    <property type="entry name" value="DNA breaking-rejoining enzymes"/>
    <property type="match status" value="1"/>
</dbReference>
<gene>
    <name evidence="8" type="ORF">QUE93_06485</name>
</gene>
<evidence type="ECO:0000256" key="5">
    <source>
        <dbReference type="PROSITE-ProRule" id="PRU01248"/>
    </source>
</evidence>
<dbReference type="InterPro" id="IPR013762">
    <property type="entry name" value="Integrase-like_cat_sf"/>
</dbReference>
<feature type="domain" description="Core-binding (CB)" evidence="7">
    <location>
        <begin position="59"/>
        <end position="139"/>
    </location>
</feature>
<dbReference type="PROSITE" id="PS51898">
    <property type="entry name" value="TYR_RECOMBINASE"/>
    <property type="match status" value="1"/>
</dbReference>
<keyword evidence="2" id="KW-0229">DNA integration</keyword>
<dbReference type="Pfam" id="PF14659">
    <property type="entry name" value="Phage_int_SAM_3"/>
    <property type="match status" value="1"/>
</dbReference>
<dbReference type="Pfam" id="PF14657">
    <property type="entry name" value="Arm-DNA-bind_4"/>
    <property type="match status" value="1"/>
</dbReference>
<dbReference type="Proteomes" id="UP001242903">
    <property type="component" value="Unassembled WGS sequence"/>
</dbReference>
<proteinExistence type="inferred from homology"/>
<evidence type="ECO:0000256" key="1">
    <source>
        <dbReference type="ARBA" id="ARBA00008857"/>
    </source>
</evidence>
<dbReference type="InterPro" id="IPR010998">
    <property type="entry name" value="Integrase_recombinase_N"/>
</dbReference>
<dbReference type="InterPro" id="IPR004107">
    <property type="entry name" value="Integrase_SAM-like_N"/>
</dbReference>
<dbReference type="Gene3D" id="1.10.150.130">
    <property type="match status" value="1"/>
</dbReference>
<dbReference type="EMBL" id="JAUCAQ010000012">
    <property type="protein sequence ID" value="MDM7646661.1"/>
    <property type="molecule type" value="Genomic_DNA"/>
</dbReference>
<evidence type="ECO:0000313" key="8">
    <source>
        <dbReference type="EMBL" id="MDM7646661.1"/>
    </source>
</evidence>